<sequence>MSHDDKKALYLLLRPGEVLMKTLLQYNTLQRQSWQQAAGSGDGLLSISLESLPGEWHGRAALAAAYLRALAPKSVVVVEKGGVMELRVGALEYVLYHMCRALIPLVGMGERQGMLVAESPVLLLSSDLTHYFLPVALPATDKSTSGTESRPKDQSPLNKIRPLLHGTQPDNSPRAQSISVDLLDTCDEAQANDLTQYFVFCAALAWLPLGADPAMWVPNIGHIVGLNLFYGIIHYMARGEKQFEHIKASDANRRKRVEMNLSLRAVVRQQLERPLTKTISLVTTAGKRLGATDSSEMWLPFFVLTVRAWARYAMPWHISSNLQVPVTATELSEVWRKRMMLVVWGVGAPMYAPVLEDLMQLLVSPNVDLLARAPRSAIDDASVFNGSNLRGVDALVVIERITAAFSAPELRAILVAADSLWGGSHGRVSLLSPRFNALVADARRALVSNSEFVPPAVADSSLFVSPRNPLLKDLVIALQRVVSLCDRQVNLLKSPSFLPSSTIAQQTTSVVLSLVAHAFSTEPSAGPISAAESASARSEELKENKKRVFRVMPGLTAVFQAEPADVDAIKHESVPFMLADRPPASAVRRAGNELASVAAAATPEMERGSLTPRGRWELKTGRRKFTAMSLVSSPLPTPSKHGGGDYDALLPRGPHAVYAARSYENQWVLDQARCFNGVANRYYQRALDALELCCILVPEALRTYELDFRFVAAYQNMRFMALVLLLVDRPIIVDHVGGPEVMQLAERPMPTPPGPGEVLVRNHFAGVNYIDTYFRSGLYPAQLPATLGNEASGIVSGIGPGVTEVQVGDHIAYLASQDAYAQYAKTKASRVVKLDTELPLDTAAAVLLQGLTAHTLVTRAYAVSPGDWVLVHAGAGGTGRLLIQLCRHFGATVITTVSSEEKAQIARAAGAHHTIIYTEESVPDAVHKIVPEGVHAVFDGVGKATFEGSLQSLRVEGSMVSFGNSSGAVPPVHLFELSQKNLKLLRPRLYGYLITDEDHRRHVSEVFRLLKEKVIDIHIFNSYDLADAARAHSDLEGRRTTGKLLLRLF</sequence>
<comment type="caution">
    <text evidence="1">The sequence shown here is derived from an EMBL/GenBank/DDBJ whole genome shotgun (WGS) entry which is preliminary data.</text>
</comment>
<dbReference type="EMBL" id="JANBUK010000128">
    <property type="protein sequence ID" value="KAJ2791565.1"/>
    <property type="molecule type" value="Genomic_DNA"/>
</dbReference>
<reference evidence="1" key="1">
    <citation type="submission" date="2022-07" db="EMBL/GenBank/DDBJ databases">
        <title>Phylogenomic reconstructions and comparative analyses of Kickxellomycotina fungi.</title>
        <authorList>
            <person name="Reynolds N.K."/>
            <person name="Stajich J.E."/>
            <person name="Barry K."/>
            <person name="Grigoriev I.V."/>
            <person name="Crous P."/>
            <person name="Smith M.E."/>
        </authorList>
    </citation>
    <scope>NUCLEOTIDE SEQUENCE</scope>
    <source>
        <strain evidence="1">BCRC 34191</strain>
    </source>
</reference>
<organism evidence="1 2">
    <name type="scientific">Coemansia linderi</name>
    <dbReference type="NCBI Taxonomy" id="2663919"/>
    <lineage>
        <taxon>Eukaryota</taxon>
        <taxon>Fungi</taxon>
        <taxon>Fungi incertae sedis</taxon>
        <taxon>Zoopagomycota</taxon>
        <taxon>Kickxellomycotina</taxon>
        <taxon>Kickxellomycetes</taxon>
        <taxon>Kickxellales</taxon>
        <taxon>Kickxellaceae</taxon>
        <taxon>Coemansia</taxon>
    </lineage>
</organism>
<dbReference type="Proteomes" id="UP001140066">
    <property type="component" value="Unassembled WGS sequence"/>
</dbReference>
<evidence type="ECO:0000313" key="2">
    <source>
        <dbReference type="Proteomes" id="UP001140066"/>
    </source>
</evidence>
<evidence type="ECO:0000313" key="1">
    <source>
        <dbReference type="EMBL" id="KAJ2791565.1"/>
    </source>
</evidence>
<proteinExistence type="predicted"/>
<keyword evidence="2" id="KW-1185">Reference proteome</keyword>
<protein>
    <submittedName>
        <fullName evidence="1">Uncharacterized protein</fullName>
    </submittedName>
</protein>
<name>A0ACC1KM67_9FUNG</name>
<accession>A0ACC1KM67</accession>
<gene>
    <name evidence="1" type="ORF">GGI18_001044</name>
</gene>